<evidence type="ECO:0000313" key="2">
    <source>
        <dbReference type="EMBL" id="PKY54550.1"/>
    </source>
</evidence>
<feature type="compositionally biased region" description="Polar residues" evidence="1">
    <location>
        <begin position="1"/>
        <end position="12"/>
    </location>
</feature>
<dbReference type="Proteomes" id="UP000234323">
    <property type="component" value="Unassembled WGS sequence"/>
</dbReference>
<sequence>MTDNLISNLSQPGNTGNAENAGGNNMNDNNTGNNAENDKGKKLMNDNKAGNNMNEDDINDKVVDLDPVLIIVANQNWINQNTYVNYQAVVNAFATNNLHNRCRDEGSPAIFHFPNATELYTEPIGTAWILHNVAVRRSDFALDDSFFVFQP</sequence>
<dbReference type="EMBL" id="LLXI01001631">
    <property type="protein sequence ID" value="PKY54550.1"/>
    <property type="molecule type" value="Genomic_DNA"/>
</dbReference>
<comment type="caution">
    <text evidence="2">The sequence shown here is derived from an EMBL/GenBank/DDBJ whole genome shotgun (WGS) entry which is preliminary data.</text>
</comment>
<organism evidence="2 3">
    <name type="scientific">Rhizophagus irregularis</name>
    <dbReference type="NCBI Taxonomy" id="588596"/>
    <lineage>
        <taxon>Eukaryota</taxon>
        <taxon>Fungi</taxon>
        <taxon>Fungi incertae sedis</taxon>
        <taxon>Mucoromycota</taxon>
        <taxon>Glomeromycotina</taxon>
        <taxon>Glomeromycetes</taxon>
        <taxon>Glomerales</taxon>
        <taxon>Glomeraceae</taxon>
        <taxon>Rhizophagus</taxon>
    </lineage>
</organism>
<proteinExistence type="predicted"/>
<protein>
    <submittedName>
        <fullName evidence="2">Uncharacterized protein</fullName>
    </submittedName>
</protein>
<feature type="region of interest" description="Disordered" evidence="1">
    <location>
        <begin position="1"/>
        <end position="56"/>
    </location>
</feature>
<dbReference type="VEuPathDB" id="FungiDB:RhiirFUN_002413"/>
<accession>A0A2I1H6P3</accession>
<evidence type="ECO:0000256" key="1">
    <source>
        <dbReference type="SAM" id="MobiDB-lite"/>
    </source>
</evidence>
<gene>
    <name evidence="2" type="ORF">RhiirA4_473421</name>
</gene>
<dbReference type="VEuPathDB" id="FungiDB:RhiirA1_537416"/>
<keyword evidence="3" id="KW-1185">Reference proteome</keyword>
<reference evidence="2 3" key="1">
    <citation type="submission" date="2015-10" db="EMBL/GenBank/DDBJ databases">
        <title>Genome analyses suggest a sexual origin of heterokaryosis in a supposedly ancient asexual fungus.</title>
        <authorList>
            <person name="Ropars J."/>
            <person name="Sedzielewska K."/>
            <person name="Noel J."/>
            <person name="Charron P."/>
            <person name="Farinelli L."/>
            <person name="Marton T."/>
            <person name="Kruger M."/>
            <person name="Pelin A."/>
            <person name="Brachmann A."/>
            <person name="Corradi N."/>
        </authorList>
    </citation>
    <scope>NUCLEOTIDE SEQUENCE [LARGE SCALE GENOMIC DNA]</scope>
    <source>
        <strain evidence="2 3">A4</strain>
    </source>
</reference>
<feature type="compositionally biased region" description="Low complexity" evidence="1">
    <location>
        <begin position="13"/>
        <end position="35"/>
    </location>
</feature>
<feature type="compositionally biased region" description="Basic and acidic residues" evidence="1">
    <location>
        <begin position="36"/>
        <end position="45"/>
    </location>
</feature>
<dbReference type="AlphaFoldDB" id="A0A2I1H6P3"/>
<name>A0A2I1H6P3_9GLOM</name>
<dbReference type="VEuPathDB" id="FungiDB:FUN_002342"/>
<evidence type="ECO:0000313" key="3">
    <source>
        <dbReference type="Proteomes" id="UP000234323"/>
    </source>
</evidence>